<dbReference type="InterPro" id="IPR000515">
    <property type="entry name" value="MetI-like"/>
</dbReference>
<feature type="transmembrane region" description="Helical" evidence="9">
    <location>
        <begin position="432"/>
        <end position="454"/>
    </location>
</feature>
<feature type="domain" description="ABC transmembrane type-1" evidence="11">
    <location>
        <begin position="240"/>
        <end position="451"/>
    </location>
</feature>
<dbReference type="GO" id="GO:0005886">
    <property type="term" value="C:plasma membrane"/>
    <property type="evidence" value="ECO:0007669"/>
    <property type="project" value="UniProtKB-SubCell"/>
</dbReference>
<dbReference type="InterPro" id="IPR051124">
    <property type="entry name" value="Phosphate_Transport_Permease"/>
</dbReference>
<evidence type="ECO:0000259" key="11">
    <source>
        <dbReference type="PROSITE" id="PS50928"/>
    </source>
</evidence>
<evidence type="ECO:0000256" key="7">
    <source>
        <dbReference type="ARBA" id="ARBA00022989"/>
    </source>
</evidence>
<dbReference type="Gene3D" id="3.40.190.10">
    <property type="entry name" value="Periplasmic binding protein-like II"/>
    <property type="match status" value="1"/>
</dbReference>
<dbReference type="PROSITE" id="PS50928">
    <property type="entry name" value="ABC_TM1"/>
    <property type="match status" value="1"/>
</dbReference>
<dbReference type="EMBL" id="BQNZ01000001">
    <property type="protein sequence ID" value="GKH70484.1"/>
    <property type="molecule type" value="Genomic_DNA"/>
</dbReference>
<dbReference type="InterPro" id="IPR011864">
    <property type="entry name" value="Phosphate_PstC"/>
</dbReference>
<dbReference type="GO" id="GO:0005315">
    <property type="term" value="F:phosphate transmembrane transporter activity"/>
    <property type="evidence" value="ECO:0007669"/>
    <property type="project" value="InterPro"/>
</dbReference>
<dbReference type="SUPFAM" id="SSF53850">
    <property type="entry name" value="Periplasmic binding protein-like II"/>
    <property type="match status" value="1"/>
</dbReference>
<dbReference type="PANTHER" id="PTHR30425:SF1">
    <property type="entry name" value="PHOSPHATE TRANSPORT SYSTEM PERMEASE PROTEIN PSTC"/>
    <property type="match status" value="1"/>
</dbReference>
<evidence type="ECO:0000256" key="9">
    <source>
        <dbReference type="RuleBase" id="RU363032"/>
    </source>
</evidence>
<dbReference type="GO" id="GO:0006817">
    <property type="term" value="P:phosphate ion transport"/>
    <property type="evidence" value="ECO:0007669"/>
    <property type="project" value="UniProtKB-KW"/>
</dbReference>
<comment type="similarity">
    <text evidence="2 10">Belongs to the binding-protein-dependent transport system permease family. CysTW subfamily.</text>
</comment>
<dbReference type="CDD" id="cd06261">
    <property type="entry name" value="TM_PBP2"/>
    <property type="match status" value="1"/>
</dbReference>
<comment type="function">
    <text evidence="10">Part of the binding-protein-dependent transport system for phosphate; probably responsible for the translocation of the substrate across the membrane.</text>
</comment>
<organism evidence="12 13">
    <name type="scientific">Parabacteroides merdae</name>
    <dbReference type="NCBI Taxonomy" id="46503"/>
    <lineage>
        <taxon>Bacteria</taxon>
        <taxon>Pseudomonadati</taxon>
        <taxon>Bacteroidota</taxon>
        <taxon>Bacteroidia</taxon>
        <taxon>Bacteroidales</taxon>
        <taxon>Tannerellaceae</taxon>
        <taxon>Parabacteroides</taxon>
    </lineage>
</organism>
<evidence type="ECO:0000256" key="5">
    <source>
        <dbReference type="ARBA" id="ARBA00022592"/>
    </source>
</evidence>
<protein>
    <recommendedName>
        <fullName evidence="10">Phosphate transport system permease protein</fullName>
    </recommendedName>
</protein>
<keyword evidence="8 9" id="KW-0472">Membrane</keyword>
<dbReference type="Pfam" id="PF00528">
    <property type="entry name" value="BPD_transp_1"/>
    <property type="match status" value="1"/>
</dbReference>
<evidence type="ECO:0000256" key="1">
    <source>
        <dbReference type="ARBA" id="ARBA00004651"/>
    </source>
</evidence>
<evidence type="ECO:0000256" key="6">
    <source>
        <dbReference type="ARBA" id="ARBA00022692"/>
    </source>
</evidence>
<dbReference type="InterPro" id="IPR035906">
    <property type="entry name" value="MetI-like_sf"/>
</dbReference>
<dbReference type="PANTHER" id="PTHR30425">
    <property type="entry name" value="PHOSPHATE TRANSPORT SYSTEM PERMEASE PROTEIN PST"/>
    <property type="match status" value="1"/>
</dbReference>
<gene>
    <name evidence="12" type="ORF">CE91St3_03470</name>
</gene>
<evidence type="ECO:0000256" key="3">
    <source>
        <dbReference type="ARBA" id="ARBA00022448"/>
    </source>
</evidence>
<evidence type="ECO:0000313" key="12">
    <source>
        <dbReference type="EMBL" id="GKH70484.1"/>
    </source>
</evidence>
<evidence type="ECO:0000256" key="2">
    <source>
        <dbReference type="ARBA" id="ARBA00007069"/>
    </source>
</evidence>
<keyword evidence="7 9" id="KW-1133">Transmembrane helix</keyword>
<sequence>MKANISSEATFTVKPAFNRFRFFLNTDYFLKYKRNNIVTSHSIPCNRFVIFVSFLCRWNKKVNKVRKFFEKIVEGGLLISGSVSSFTILLIVFFLFKEAGGLFNTPATEEGYVLAVNKSNDVGKLSPEKIMDIFDGNITNWKDISGMDQDILIFRFSDLTNYYTEEELGDEFQYVPQKISELVAKEPGIIAFFPKQYLLEKGFQGKVLPEEKITLGEFFGGTKWYPTSTPAPIFGLIPLLLGTLLVSIGAIVLSLPFGIAVAIYMAEIANKRTRDLLKPIIELLAGIPSVVYGFFGLVVIVPLIQKTFDLPVGETAFAGSVVLAIMALPTIITVAEDAMRTTPRAMKEASLALGATQWQTIYKVIIPYSISGITSAVVLGIGRAIGETMAVLMVTGNAAVIPTSFFEPVRTIPATIAAELGEAPAGGAHYEALFLLGAVLFLITLILSISVEYISSKRKI</sequence>
<feature type="transmembrane region" description="Helical" evidence="9">
    <location>
        <begin position="283"/>
        <end position="304"/>
    </location>
</feature>
<proteinExistence type="inferred from homology"/>
<reference evidence="12" key="1">
    <citation type="submission" date="2022-01" db="EMBL/GenBank/DDBJ databases">
        <title>Novel bile acid biosynthetic pathways are enriched in the microbiome of centenarians.</title>
        <authorList>
            <person name="Sato Y."/>
            <person name="Atarashi K."/>
            <person name="Plichta R.D."/>
            <person name="Arai Y."/>
            <person name="Sasajima S."/>
            <person name="Kearney M.S."/>
            <person name="Suda W."/>
            <person name="Takeshita K."/>
            <person name="Sasaki T."/>
            <person name="Okamoto S."/>
            <person name="Skelly N.A."/>
            <person name="Okamura Y."/>
            <person name="Vlamakis H."/>
            <person name="Li Y."/>
            <person name="Tanoue T."/>
            <person name="Takei H."/>
            <person name="Nittono H."/>
            <person name="Narushima S."/>
            <person name="Irie J."/>
            <person name="Itoh H."/>
            <person name="Moriya K."/>
            <person name="Sugiura Y."/>
            <person name="Suematsu M."/>
            <person name="Moritoki N."/>
            <person name="Shibata S."/>
            <person name="Littman R.D."/>
            <person name="Fischbach A.M."/>
            <person name="Uwamino Y."/>
            <person name="Inoue T."/>
            <person name="Honda A."/>
            <person name="Hattori M."/>
            <person name="Murai T."/>
            <person name="Xavier J.R."/>
            <person name="Hirose N."/>
            <person name="Honda K."/>
        </authorList>
    </citation>
    <scope>NUCLEOTIDE SEQUENCE</scope>
    <source>
        <strain evidence="12">CE91-St3</strain>
    </source>
</reference>
<feature type="transmembrane region" description="Helical" evidence="9">
    <location>
        <begin position="77"/>
        <end position="96"/>
    </location>
</feature>
<dbReference type="Pfam" id="PF12849">
    <property type="entry name" value="PBP_like_2"/>
    <property type="match status" value="1"/>
</dbReference>
<keyword evidence="4 10" id="KW-1003">Cell membrane</keyword>
<comment type="caution">
    <text evidence="12">The sequence shown here is derived from an EMBL/GenBank/DDBJ whole genome shotgun (WGS) entry which is preliminary data.</text>
</comment>
<dbReference type="Proteomes" id="UP001055114">
    <property type="component" value="Unassembled WGS sequence"/>
</dbReference>
<comment type="subcellular location">
    <subcellularLocation>
        <location evidence="1 9">Cell membrane</location>
        <topology evidence="1 9">Multi-pass membrane protein</topology>
    </subcellularLocation>
</comment>
<keyword evidence="3 9" id="KW-0813">Transport</keyword>
<evidence type="ECO:0000256" key="4">
    <source>
        <dbReference type="ARBA" id="ARBA00022475"/>
    </source>
</evidence>
<dbReference type="NCBIfam" id="TIGR02138">
    <property type="entry name" value="phosphate_pstC"/>
    <property type="match status" value="1"/>
</dbReference>
<feature type="transmembrane region" description="Helical" evidence="9">
    <location>
        <begin position="316"/>
        <end position="339"/>
    </location>
</feature>
<evidence type="ECO:0000313" key="13">
    <source>
        <dbReference type="Proteomes" id="UP001055114"/>
    </source>
</evidence>
<dbReference type="Gene3D" id="1.10.3720.10">
    <property type="entry name" value="MetI-like"/>
    <property type="match status" value="1"/>
</dbReference>
<keyword evidence="6 9" id="KW-0812">Transmembrane</keyword>
<name>A0AA37K5M2_9BACT</name>
<accession>A0AA37K5M2</accession>
<dbReference type="SUPFAM" id="SSF161098">
    <property type="entry name" value="MetI-like"/>
    <property type="match status" value="1"/>
</dbReference>
<evidence type="ECO:0000256" key="8">
    <source>
        <dbReference type="ARBA" id="ARBA00023136"/>
    </source>
</evidence>
<dbReference type="InterPro" id="IPR024370">
    <property type="entry name" value="PBP_domain"/>
</dbReference>
<dbReference type="AlphaFoldDB" id="A0AA37K5M2"/>
<feature type="transmembrane region" description="Helical" evidence="9">
    <location>
        <begin position="360"/>
        <end position="385"/>
    </location>
</feature>
<evidence type="ECO:0000256" key="10">
    <source>
        <dbReference type="RuleBase" id="RU363054"/>
    </source>
</evidence>
<keyword evidence="5 10" id="KW-0592">Phosphate transport</keyword>
<feature type="transmembrane region" description="Helical" evidence="9">
    <location>
        <begin position="233"/>
        <end position="263"/>
    </location>
</feature>